<protein>
    <submittedName>
        <fullName evidence="1">DUF4034 domain-containing protein</fullName>
    </submittedName>
</protein>
<dbReference type="SUPFAM" id="SSF81901">
    <property type="entry name" value="HCP-like"/>
    <property type="match status" value="1"/>
</dbReference>
<sequence>MSDHPILNITDVATPDAYPAITAATLSGEWPALTERLERTAADYRRAPSLHTLVQLEGTLHAILRAPRDTLGTWADAEPGNPWPWLAQGMADTYAGLDARGTETADQLTEAEWEQVAEYLTQAQAPLTRALELGVQPGPALAAIGQAATVMGVPEEDHQQLLAQLAEADPNWLPAWSSALARSEARWGGSLAHMGEVVALAERAMTAPELHQLLTAERWWWRANRAATIDGDLVTARGHLRAGLEDCPPGRMRAALLVLEAQILASLDAPALEIAEGWQAAVDAAPDDSTHQFDLGLAWVNAGDIERATAVLSRLAERPGPEGLEAANWLGRCLARGRRGFPQDRAAAERWFRFAAEKGPDGKLNLAELQLEDDPHSEQALALCRAAIAEGNGFGALPLARALLTQGEQAEAKALLSDAPVEFTACKYALARGLDEGWFGTPNPRAALDVSSTVLPQVFDPYLSVLHMTLLSAQGNWDAARQHGRWLLEETAEGRLDLPDPLFHEVERLLGAIPKPGLGGFLKRTFSNERLRLEVESPDLWNV</sequence>
<accession>A0A9Q3W730</accession>
<evidence type="ECO:0000313" key="1">
    <source>
        <dbReference type="EMBL" id="MCE7509022.1"/>
    </source>
</evidence>
<name>A0A9Q3W730_9GAMM</name>
<dbReference type="SMART" id="SM00671">
    <property type="entry name" value="SEL1"/>
    <property type="match status" value="1"/>
</dbReference>
<reference evidence="1" key="1">
    <citation type="submission" date="2022-01" db="EMBL/GenBank/DDBJ databases">
        <authorList>
            <person name="Karlyshev A.V."/>
            <person name="Jaspars M."/>
        </authorList>
    </citation>
    <scope>NUCLEOTIDE SEQUENCE</scope>
    <source>
        <strain evidence="1">AGSA3-2</strain>
    </source>
</reference>
<dbReference type="Gene3D" id="1.25.40.10">
    <property type="entry name" value="Tetratricopeptide repeat domain"/>
    <property type="match status" value="1"/>
</dbReference>
<organism evidence="1 2">
    <name type="scientific">Alloalcanivorax xenomutans</name>
    <dbReference type="NCBI Taxonomy" id="1094342"/>
    <lineage>
        <taxon>Bacteria</taxon>
        <taxon>Pseudomonadati</taxon>
        <taxon>Pseudomonadota</taxon>
        <taxon>Gammaproteobacteria</taxon>
        <taxon>Oceanospirillales</taxon>
        <taxon>Alcanivoracaceae</taxon>
        <taxon>Alloalcanivorax</taxon>
    </lineage>
</organism>
<dbReference type="EMBL" id="JAJVKT010000011">
    <property type="protein sequence ID" value="MCE7509022.1"/>
    <property type="molecule type" value="Genomic_DNA"/>
</dbReference>
<dbReference type="InterPro" id="IPR011990">
    <property type="entry name" value="TPR-like_helical_dom_sf"/>
</dbReference>
<dbReference type="InterPro" id="IPR006597">
    <property type="entry name" value="Sel1-like"/>
</dbReference>
<gene>
    <name evidence="1" type="ORF">LZG35_10275</name>
</gene>
<proteinExistence type="predicted"/>
<keyword evidence="2" id="KW-1185">Reference proteome</keyword>
<dbReference type="RefSeq" id="WP_233925826.1">
    <property type="nucleotide sequence ID" value="NZ_JAJVKT010000011.1"/>
</dbReference>
<dbReference type="Proteomes" id="UP001107961">
    <property type="component" value="Unassembled WGS sequence"/>
</dbReference>
<comment type="caution">
    <text evidence="1">The sequence shown here is derived from an EMBL/GenBank/DDBJ whole genome shotgun (WGS) entry which is preliminary data.</text>
</comment>
<dbReference type="AlphaFoldDB" id="A0A9Q3W730"/>
<evidence type="ECO:0000313" key="2">
    <source>
        <dbReference type="Proteomes" id="UP001107961"/>
    </source>
</evidence>